<gene>
    <name evidence="2" type="ORF">GR212_00275</name>
</gene>
<dbReference type="PANTHER" id="PTHR39639">
    <property type="entry name" value="CHROMOSOME 16, WHOLE GENOME SHOTGUN SEQUENCE"/>
    <property type="match status" value="1"/>
</dbReference>
<dbReference type="InterPro" id="IPR004919">
    <property type="entry name" value="GmrSD_N"/>
</dbReference>
<feature type="domain" description="GmrSD restriction endonucleases N-terminal" evidence="1">
    <location>
        <begin position="15"/>
        <end position="150"/>
    </location>
</feature>
<dbReference type="EMBL" id="WUEY01000001">
    <property type="protein sequence ID" value="NEI67989.1"/>
    <property type="molecule type" value="Genomic_DNA"/>
</dbReference>
<accession>A0A6L9TXN4</accession>
<evidence type="ECO:0000259" key="1">
    <source>
        <dbReference type="Pfam" id="PF03235"/>
    </source>
</evidence>
<organism evidence="2 3">
    <name type="scientific">Rhizobium lusitanum</name>
    <dbReference type="NCBI Taxonomy" id="293958"/>
    <lineage>
        <taxon>Bacteria</taxon>
        <taxon>Pseudomonadati</taxon>
        <taxon>Pseudomonadota</taxon>
        <taxon>Alphaproteobacteria</taxon>
        <taxon>Hyphomicrobiales</taxon>
        <taxon>Rhizobiaceae</taxon>
        <taxon>Rhizobium/Agrobacterium group</taxon>
        <taxon>Rhizobium</taxon>
    </lineage>
</organism>
<dbReference type="PANTHER" id="PTHR39639:SF1">
    <property type="entry name" value="DUF262 DOMAIN-CONTAINING PROTEIN"/>
    <property type="match status" value="1"/>
</dbReference>
<comment type="caution">
    <text evidence="2">The sequence shown here is derived from an EMBL/GenBank/DDBJ whole genome shotgun (WGS) entry which is preliminary data.</text>
</comment>
<evidence type="ECO:0000313" key="3">
    <source>
        <dbReference type="Proteomes" id="UP000483035"/>
    </source>
</evidence>
<evidence type="ECO:0000313" key="2">
    <source>
        <dbReference type="EMBL" id="NEI67989.1"/>
    </source>
</evidence>
<sequence length="379" mass="43714">MLNDLKYQVRSREIGDLVSLLRSGRLILSPYFQRNLVWRDSHKHDFIETILLGLPFPQIFLARGPIDVNTMESFTCVVDGQQRLNAIREYSSGIFPVNGKYFKNLTNDEKTAFIKYEVPVIDFDLDAGDPRLKDVFKRLNRTFYSLSTIERIATEYSSSEFLLIARVLCGDIAVADVAEEEFQVAMDVFDDAERPDVESEADANEFLRDPGITVGKWAWLQGRAGGAFATLMADYNVFTPYEYQRKVPLMFVLNVMATILGGYYGRNAKVKQYLEDYNTEFPQSEQMLDWLNDVAEIVRKINLPKKTIWWSKANFFTMICELATSFDHQKLVPDATREKLVQFAIDPPREFQIAAREAVNNRPERITRAETFRQLVVTQ</sequence>
<dbReference type="Proteomes" id="UP000483035">
    <property type="component" value="Unassembled WGS sequence"/>
</dbReference>
<dbReference type="Pfam" id="PF03235">
    <property type="entry name" value="GmrSD_N"/>
    <property type="match status" value="1"/>
</dbReference>
<dbReference type="AlphaFoldDB" id="A0A6L9TXN4"/>
<reference evidence="2 3" key="1">
    <citation type="submission" date="2019-12" db="EMBL/GenBank/DDBJ databases">
        <title>Rhizobium genotypes associated with high levels of biological nitrogen fixation by grain legumes in a temperate-maritime cropping system.</title>
        <authorList>
            <person name="Maluk M."/>
            <person name="Francesc Ferrando Molina F."/>
            <person name="Lopez Del Egido L."/>
            <person name="Lafos M."/>
            <person name="Langarica-Fuentes A."/>
            <person name="Gebre Yohannes G."/>
            <person name="Young M.W."/>
            <person name="Martin P."/>
            <person name="Gantlett R."/>
            <person name="Kenicer G."/>
            <person name="Hawes C."/>
            <person name="Begg G.S."/>
            <person name="Quilliam R.S."/>
            <person name="Squire G.R."/>
            <person name="Poole P.S."/>
            <person name="Young P.W."/>
            <person name="Iannetta P.M."/>
            <person name="James E.K."/>
        </authorList>
    </citation>
    <scope>NUCLEOTIDE SEQUENCE [LARGE SCALE GENOMIC DNA]</scope>
    <source>
        <strain evidence="2 3">JHI1118</strain>
    </source>
</reference>
<name>A0A6L9TXN4_9HYPH</name>
<proteinExistence type="predicted"/>
<protein>
    <submittedName>
        <fullName evidence="2">DUF262 domain-containing protein</fullName>
    </submittedName>
</protein>
<dbReference type="RefSeq" id="WP_163984468.1">
    <property type="nucleotide sequence ID" value="NZ_WUEY01000001.1"/>
</dbReference>